<keyword evidence="3" id="KW-0274">FAD</keyword>
<dbReference type="InterPro" id="IPR016156">
    <property type="entry name" value="FAD/NAD-linked_Rdtase_dimer_sf"/>
</dbReference>
<evidence type="ECO:0000313" key="7">
    <source>
        <dbReference type="Proteomes" id="UP000034455"/>
    </source>
</evidence>
<dbReference type="PRINTS" id="PR00411">
    <property type="entry name" value="PNDRDTASEI"/>
</dbReference>
<dbReference type="PRINTS" id="PR00368">
    <property type="entry name" value="FADPNR"/>
</dbReference>
<evidence type="ECO:0000259" key="5">
    <source>
        <dbReference type="Pfam" id="PF07992"/>
    </source>
</evidence>
<dbReference type="PATRIC" id="fig|74704.6.peg.1343"/>
<keyword evidence="2" id="KW-0285">Flavoprotein</keyword>
<dbReference type="EMBL" id="LAKJ01000002">
    <property type="protein sequence ID" value="KKI65352.1"/>
    <property type="molecule type" value="Genomic_DNA"/>
</dbReference>
<dbReference type="Pfam" id="PF07992">
    <property type="entry name" value="Pyr_redox_2"/>
    <property type="match status" value="1"/>
</dbReference>
<dbReference type="GeneID" id="58096482"/>
<keyword evidence="4" id="KW-0560">Oxidoreductase</keyword>
<evidence type="ECO:0000256" key="1">
    <source>
        <dbReference type="ARBA" id="ARBA00001974"/>
    </source>
</evidence>
<sequence length="389" mass="44440">MDDNVVIVGGSIAGIFAAKELRKKGYQGGIKIVESEERLPYDKPPLTKEWMQDNENTAIPLLEKENFYDDNNIEIVLNTKIINIDTDKKQLLTERNKIINYDKLVLATGVKNKKLNYSNQNLNIHYLSNFLDALSIKEEASKEKQDIVILGGGFIGLELAASLKNLNHNVTLISRSEYPLSKIIGNQAAKYIKQLHEKNGINFMTNDTIKEIEGKDTVKKITTANNLEIQCNILIAGIGTFFEEIRNQGVEKLNTNNQGYIVNEYGQTNIKDVYAIGDCAVWPYDNQLINVKHWENAFNQGKNLAKNIINNNTSPFKIIPYFWSDQYNDSFEYLGHIKNWNRSEIEGNIENGTFSITYYDQLDKPQAVFFTNGYKNKKEVQDYLIKNKA</sequence>
<accession>A0A0M2NZG5</accession>
<dbReference type="PANTHER" id="PTHR43557">
    <property type="entry name" value="APOPTOSIS-INDUCING FACTOR 1"/>
    <property type="match status" value="1"/>
</dbReference>
<dbReference type="SUPFAM" id="SSF55424">
    <property type="entry name" value="FAD/NAD-linked reductases, dimerisation (C-terminal) domain"/>
    <property type="match status" value="1"/>
</dbReference>
<dbReference type="Gene3D" id="3.50.50.60">
    <property type="entry name" value="FAD/NAD(P)-binding domain"/>
    <property type="match status" value="2"/>
</dbReference>
<dbReference type="InterPro" id="IPR036188">
    <property type="entry name" value="FAD/NAD-bd_sf"/>
</dbReference>
<evidence type="ECO:0000256" key="2">
    <source>
        <dbReference type="ARBA" id="ARBA00022630"/>
    </source>
</evidence>
<comment type="cofactor">
    <cofactor evidence="1">
        <name>FAD</name>
        <dbReference type="ChEBI" id="CHEBI:57692"/>
    </cofactor>
</comment>
<dbReference type="PANTHER" id="PTHR43557:SF2">
    <property type="entry name" value="RIESKE DOMAIN-CONTAINING PROTEIN-RELATED"/>
    <property type="match status" value="1"/>
</dbReference>
<dbReference type="InterPro" id="IPR050446">
    <property type="entry name" value="FAD-oxidoreductase/Apoptosis"/>
</dbReference>
<gene>
    <name evidence="6" type="ORF">UF66_1309</name>
</gene>
<dbReference type="Proteomes" id="UP000034455">
    <property type="component" value="Unassembled WGS sequence"/>
</dbReference>
<evidence type="ECO:0000256" key="4">
    <source>
        <dbReference type="ARBA" id="ARBA00023002"/>
    </source>
</evidence>
<dbReference type="GO" id="GO:0016651">
    <property type="term" value="F:oxidoreductase activity, acting on NAD(P)H"/>
    <property type="evidence" value="ECO:0007669"/>
    <property type="project" value="TreeGrafter"/>
</dbReference>
<evidence type="ECO:0000256" key="3">
    <source>
        <dbReference type="ARBA" id="ARBA00022827"/>
    </source>
</evidence>
<dbReference type="RefSeq" id="WP_019469000.1">
    <property type="nucleotide sequence ID" value="NZ_BKAS01000001.1"/>
</dbReference>
<organism evidence="6 7">
    <name type="scientific">Staphylococcus cohnii subsp. cohnii</name>
    <dbReference type="NCBI Taxonomy" id="74704"/>
    <lineage>
        <taxon>Bacteria</taxon>
        <taxon>Bacillati</taxon>
        <taxon>Bacillota</taxon>
        <taxon>Bacilli</taxon>
        <taxon>Bacillales</taxon>
        <taxon>Staphylococcaceae</taxon>
        <taxon>Staphylococcus</taxon>
        <taxon>Staphylococcus cohnii species complex</taxon>
    </lineage>
</organism>
<comment type="caution">
    <text evidence="6">The sequence shown here is derived from an EMBL/GenBank/DDBJ whole genome shotgun (WGS) entry which is preliminary data.</text>
</comment>
<proteinExistence type="predicted"/>
<dbReference type="SUPFAM" id="SSF51905">
    <property type="entry name" value="FAD/NAD(P)-binding domain"/>
    <property type="match status" value="1"/>
</dbReference>
<evidence type="ECO:0000313" key="6">
    <source>
        <dbReference type="EMBL" id="KKI65352.1"/>
    </source>
</evidence>
<reference evidence="6 7" key="1">
    <citation type="submission" date="2015-03" db="EMBL/GenBank/DDBJ databases">
        <title>Genome Assembly of Staphylococcus cohnii subsp. cohnii strain G22B2.</title>
        <authorList>
            <person name="Nair G."/>
            <person name="Kaur G."/>
            <person name="Khatri I."/>
            <person name="Singh N.K."/>
            <person name="Sathyabama S."/>
            <person name="Maurya S.K."/>
            <person name="Subramanian S."/>
            <person name="Agrewala J.N."/>
            <person name="Mayilraj S."/>
        </authorList>
    </citation>
    <scope>NUCLEOTIDE SEQUENCE [LARGE SCALE GENOMIC DNA]</scope>
    <source>
        <strain evidence="6 7">G22B2</strain>
    </source>
</reference>
<dbReference type="AlphaFoldDB" id="A0A0M2NZG5"/>
<dbReference type="Gene3D" id="3.30.390.30">
    <property type="match status" value="1"/>
</dbReference>
<dbReference type="GO" id="GO:0005737">
    <property type="term" value="C:cytoplasm"/>
    <property type="evidence" value="ECO:0007669"/>
    <property type="project" value="TreeGrafter"/>
</dbReference>
<protein>
    <submittedName>
        <fullName evidence="6">Ferredoxin reductase</fullName>
    </submittedName>
</protein>
<dbReference type="InterPro" id="IPR023753">
    <property type="entry name" value="FAD/NAD-binding_dom"/>
</dbReference>
<feature type="domain" description="FAD/NAD(P)-binding" evidence="5">
    <location>
        <begin position="4"/>
        <end position="301"/>
    </location>
</feature>
<name>A0A0M2NZG5_STACC</name>